<dbReference type="EMBL" id="PQIB02000016">
    <property type="protein sequence ID" value="RLM60259.1"/>
    <property type="molecule type" value="Genomic_DNA"/>
</dbReference>
<organism evidence="6 7">
    <name type="scientific">Panicum miliaceum</name>
    <name type="common">Proso millet</name>
    <name type="synonym">Broomcorn millet</name>
    <dbReference type="NCBI Taxonomy" id="4540"/>
    <lineage>
        <taxon>Eukaryota</taxon>
        <taxon>Viridiplantae</taxon>
        <taxon>Streptophyta</taxon>
        <taxon>Embryophyta</taxon>
        <taxon>Tracheophyta</taxon>
        <taxon>Spermatophyta</taxon>
        <taxon>Magnoliopsida</taxon>
        <taxon>Liliopsida</taxon>
        <taxon>Poales</taxon>
        <taxon>Poaceae</taxon>
        <taxon>PACMAD clade</taxon>
        <taxon>Panicoideae</taxon>
        <taxon>Panicodae</taxon>
        <taxon>Paniceae</taxon>
        <taxon>Panicinae</taxon>
        <taxon>Panicum</taxon>
        <taxon>Panicum sect. Panicum</taxon>
    </lineage>
</organism>
<dbReference type="PANTHER" id="PTHR23155:SF1219">
    <property type="entry name" value="OS08G0543500 PROTEIN"/>
    <property type="match status" value="1"/>
</dbReference>
<dbReference type="Pfam" id="PF23598">
    <property type="entry name" value="LRR_14"/>
    <property type="match status" value="1"/>
</dbReference>
<dbReference type="AlphaFoldDB" id="A0A3L6PM51"/>
<name>A0A3L6PM51_PANMI</name>
<dbReference type="InterPro" id="IPR032675">
    <property type="entry name" value="LRR_dom_sf"/>
</dbReference>
<dbReference type="Gene3D" id="3.40.50.300">
    <property type="entry name" value="P-loop containing nucleotide triphosphate hydrolases"/>
    <property type="match status" value="1"/>
</dbReference>
<dbReference type="FunFam" id="1.10.8.430:FF:000003">
    <property type="entry name" value="Probable disease resistance protein At5g66910"/>
    <property type="match status" value="1"/>
</dbReference>
<dbReference type="PANTHER" id="PTHR23155">
    <property type="entry name" value="DISEASE RESISTANCE PROTEIN RP"/>
    <property type="match status" value="1"/>
</dbReference>
<evidence type="ECO:0000259" key="5">
    <source>
        <dbReference type="Pfam" id="PF23598"/>
    </source>
</evidence>
<reference evidence="7" key="1">
    <citation type="journal article" date="2019" name="Nat. Commun.">
        <title>The genome of broomcorn millet.</title>
        <authorList>
            <person name="Zou C."/>
            <person name="Miki D."/>
            <person name="Li D."/>
            <person name="Tang Q."/>
            <person name="Xiao L."/>
            <person name="Rajput S."/>
            <person name="Deng P."/>
            <person name="Jia W."/>
            <person name="Huang R."/>
            <person name="Zhang M."/>
            <person name="Sun Y."/>
            <person name="Hu J."/>
            <person name="Fu X."/>
            <person name="Schnable P.S."/>
            <person name="Li F."/>
            <person name="Zhang H."/>
            <person name="Feng B."/>
            <person name="Zhu X."/>
            <person name="Liu R."/>
            <person name="Schnable J.C."/>
            <person name="Zhu J.-K."/>
            <person name="Zhang H."/>
        </authorList>
    </citation>
    <scope>NUCLEOTIDE SEQUENCE [LARGE SCALE GENOMIC DNA]</scope>
</reference>
<keyword evidence="1" id="KW-0677">Repeat</keyword>
<dbReference type="SUPFAM" id="SSF52058">
    <property type="entry name" value="L domain-like"/>
    <property type="match status" value="1"/>
</dbReference>
<dbReference type="OrthoDB" id="786390at2759"/>
<evidence type="ECO:0000313" key="6">
    <source>
        <dbReference type="EMBL" id="RLM60259.1"/>
    </source>
</evidence>
<feature type="domain" description="Disease resistance R13L4/SHOC-2-like LRR" evidence="5">
    <location>
        <begin position="324"/>
        <end position="467"/>
    </location>
</feature>
<gene>
    <name evidence="6" type="ORF">C2845_PM14G19930</name>
</gene>
<evidence type="ECO:0000259" key="3">
    <source>
        <dbReference type="Pfam" id="PF00931"/>
    </source>
</evidence>
<dbReference type="Pfam" id="PF00931">
    <property type="entry name" value="NB-ARC"/>
    <property type="match status" value="1"/>
</dbReference>
<protein>
    <submittedName>
        <fullName evidence="6">Uncharacterized protein</fullName>
    </submittedName>
</protein>
<dbReference type="InterPro" id="IPR027417">
    <property type="entry name" value="P-loop_NTPase"/>
</dbReference>
<dbReference type="InterPro" id="IPR042197">
    <property type="entry name" value="Apaf_helical"/>
</dbReference>
<dbReference type="SUPFAM" id="SSF52540">
    <property type="entry name" value="P-loop containing nucleoside triphosphate hydrolases"/>
    <property type="match status" value="1"/>
</dbReference>
<evidence type="ECO:0000313" key="7">
    <source>
        <dbReference type="Proteomes" id="UP000275267"/>
    </source>
</evidence>
<feature type="domain" description="NB-ARC" evidence="3">
    <location>
        <begin position="4"/>
        <end position="92"/>
    </location>
</feature>
<dbReference type="GO" id="GO:0043531">
    <property type="term" value="F:ADP binding"/>
    <property type="evidence" value="ECO:0007669"/>
    <property type="project" value="InterPro"/>
</dbReference>
<sequence length="540" mass="61559">MELLRGKLQEAIGMKRFLLVLDDVWNEEQRQWDDDLKPLLCSSNGGSGCMIVVTSRSQQVASIIGTLPPYGLACLSEDDSWKLFTKKAFNKKGAQEQPDELVTFGKRIVDRCKGLPLALKTMGGLMSSMHQVQEWETIAESNMGDIGNEVLSILKLSYRYLSSEMKQCFTFCAVFPKDYEMEKDKLIQLWMANGFIHEKGNMDLTRKGELVFNELVQRSFLQDVKMKYIYDSGYRRATGCKMHDLMHDLARDVTDECAFAAEFIDKKISMKKEGVRHMQVSRNELKEINGLLKPISSSLRTLLAQRESNDPTEIKLMSLRALQCPCPPVIHNNQLLNTIHLRYLDISGSSIVRLPDSICLLYNLQSLRLNYCYQLQYLPEGMATSLRKLSHIYLLRCVNLERMPPKLGLLRNLRTLTKFIVGTGDGFGIEELKDLRHLSNRLELYNLRNVKSGSEANLHEKQNLSELLLCWGGGQICYPTDVVDASNEEQVLESRTTSTRCAQTFEGAWVWWRGNSTMDEGAPGITALERSQYFPLPKMC</sequence>
<dbReference type="GO" id="GO:0002758">
    <property type="term" value="P:innate immune response-activating signaling pathway"/>
    <property type="evidence" value="ECO:0007669"/>
    <property type="project" value="UniProtKB-ARBA"/>
</dbReference>
<proteinExistence type="predicted"/>
<dbReference type="Gene3D" id="1.10.10.10">
    <property type="entry name" value="Winged helix-like DNA-binding domain superfamily/Winged helix DNA-binding domain"/>
    <property type="match status" value="1"/>
</dbReference>
<evidence type="ECO:0000256" key="2">
    <source>
        <dbReference type="ARBA" id="ARBA00022821"/>
    </source>
</evidence>
<evidence type="ECO:0000256" key="1">
    <source>
        <dbReference type="ARBA" id="ARBA00022737"/>
    </source>
</evidence>
<dbReference type="Gene3D" id="1.10.8.430">
    <property type="entry name" value="Helical domain of apoptotic protease-activating factors"/>
    <property type="match status" value="1"/>
</dbReference>
<keyword evidence="2" id="KW-0611">Plant defense</keyword>
<dbReference type="GO" id="GO:0042742">
    <property type="term" value="P:defense response to bacterium"/>
    <property type="evidence" value="ECO:0007669"/>
    <property type="project" value="UniProtKB-ARBA"/>
</dbReference>
<dbReference type="InterPro" id="IPR058922">
    <property type="entry name" value="WHD_DRP"/>
</dbReference>
<accession>A0A3L6PM51</accession>
<feature type="domain" description="Disease resistance protein winged helix" evidence="4">
    <location>
        <begin position="174"/>
        <end position="250"/>
    </location>
</feature>
<dbReference type="FunFam" id="1.10.10.10:FF:000322">
    <property type="entry name" value="Probable disease resistance protein At1g63360"/>
    <property type="match status" value="1"/>
</dbReference>
<dbReference type="InterPro" id="IPR055414">
    <property type="entry name" value="LRR_R13L4/SHOC2-like"/>
</dbReference>
<dbReference type="Proteomes" id="UP000275267">
    <property type="component" value="Unassembled WGS sequence"/>
</dbReference>
<dbReference type="InterPro" id="IPR002182">
    <property type="entry name" value="NB-ARC"/>
</dbReference>
<dbReference type="STRING" id="4540.A0A3L6PM51"/>
<dbReference type="Gene3D" id="3.80.10.10">
    <property type="entry name" value="Ribonuclease Inhibitor"/>
    <property type="match status" value="1"/>
</dbReference>
<dbReference type="InterPro" id="IPR044974">
    <property type="entry name" value="Disease_R_plants"/>
</dbReference>
<keyword evidence="7" id="KW-1185">Reference proteome</keyword>
<dbReference type="PRINTS" id="PR00364">
    <property type="entry name" value="DISEASERSIST"/>
</dbReference>
<comment type="caution">
    <text evidence="6">The sequence shown here is derived from an EMBL/GenBank/DDBJ whole genome shotgun (WGS) entry which is preliminary data.</text>
</comment>
<dbReference type="GO" id="GO:0009626">
    <property type="term" value="P:plant-type hypersensitive response"/>
    <property type="evidence" value="ECO:0007669"/>
    <property type="project" value="UniProtKB-ARBA"/>
</dbReference>
<evidence type="ECO:0000259" key="4">
    <source>
        <dbReference type="Pfam" id="PF23559"/>
    </source>
</evidence>
<dbReference type="Pfam" id="PF23559">
    <property type="entry name" value="WHD_DRP"/>
    <property type="match status" value="1"/>
</dbReference>
<dbReference type="InterPro" id="IPR036388">
    <property type="entry name" value="WH-like_DNA-bd_sf"/>
</dbReference>